<dbReference type="InterPro" id="IPR001623">
    <property type="entry name" value="DnaJ_domain"/>
</dbReference>
<dbReference type="HOGENOM" id="CLU_1488735_0_0_1"/>
<keyword evidence="1" id="KW-0143">Chaperone</keyword>
<evidence type="ECO:0000313" key="5">
    <source>
        <dbReference type="Proteomes" id="UP000007241"/>
    </source>
</evidence>
<dbReference type="PRINTS" id="PR00625">
    <property type="entry name" value="JDOMAIN"/>
</dbReference>
<dbReference type="AlphaFoldDB" id="F4NSE1"/>
<dbReference type="SUPFAM" id="SSF46565">
    <property type="entry name" value="Chaperone J-domain"/>
    <property type="match status" value="1"/>
</dbReference>
<dbReference type="STRING" id="684364.F4NSE1"/>
<keyword evidence="5" id="KW-1185">Reference proteome</keyword>
<feature type="domain" description="J" evidence="3">
    <location>
        <begin position="27"/>
        <end position="97"/>
    </location>
</feature>
<evidence type="ECO:0000259" key="3">
    <source>
        <dbReference type="PROSITE" id="PS50076"/>
    </source>
</evidence>
<evidence type="ECO:0000256" key="2">
    <source>
        <dbReference type="SAM" id="Phobius"/>
    </source>
</evidence>
<dbReference type="InParanoid" id="F4NSE1"/>
<dbReference type="Pfam" id="PF00226">
    <property type="entry name" value="DnaJ"/>
    <property type="match status" value="1"/>
</dbReference>
<dbReference type="CDD" id="cd06257">
    <property type="entry name" value="DnaJ"/>
    <property type="match status" value="1"/>
</dbReference>
<organism evidence="4 5">
    <name type="scientific">Batrachochytrium dendrobatidis (strain JAM81 / FGSC 10211)</name>
    <name type="common">Frog chytrid fungus</name>
    <dbReference type="NCBI Taxonomy" id="684364"/>
    <lineage>
        <taxon>Eukaryota</taxon>
        <taxon>Fungi</taxon>
        <taxon>Fungi incertae sedis</taxon>
        <taxon>Chytridiomycota</taxon>
        <taxon>Chytridiomycota incertae sedis</taxon>
        <taxon>Chytridiomycetes</taxon>
        <taxon>Rhizophydiales</taxon>
        <taxon>Rhizophydiales incertae sedis</taxon>
        <taxon>Batrachochytrium</taxon>
    </lineage>
</organism>
<name>F4NSE1_BATDJ</name>
<dbReference type="PROSITE" id="PS50076">
    <property type="entry name" value="DNAJ_2"/>
    <property type="match status" value="1"/>
</dbReference>
<reference evidence="4 5" key="1">
    <citation type="submission" date="2009-12" db="EMBL/GenBank/DDBJ databases">
        <title>The draft genome of Batrachochytrium dendrobatidis.</title>
        <authorList>
            <consortium name="US DOE Joint Genome Institute (JGI-PGF)"/>
            <person name="Kuo A."/>
            <person name="Salamov A."/>
            <person name="Schmutz J."/>
            <person name="Lucas S."/>
            <person name="Pitluck S."/>
            <person name="Rosenblum E."/>
            <person name="Stajich J."/>
            <person name="Eisen M."/>
            <person name="Grigoriev I.V."/>
        </authorList>
    </citation>
    <scope>NUCLEOTIDE SEQUENCE [LARGE SCALE GENOMIC DNA]</scope>
    <source>
        <strain evidence="5">JAM81 / FGSC 10211</strain>
    </source>
</reference>
<keyword evidence="2" id="KW-0472">Membrane</keyword>
<protein>
    <recommendedName>
        <fullName evidence="3">J domain-containing protein</fullName>
    </recommendedName>
</protein>
<sequence>MPSRYLLSKAQTRIFHSDTPKWSLSQSPYHILKSTQSSSKQDLKDRFIELTKQYHPDKTLNMPEEERQRRHTHYLHIQAAYKLLRDPKTRQMYDLGQITYNPNKSNSYTTFGGNIITPSVKDFIYPWVLGVAFLGIMSLIWIDNNNSARIREEEIAWQYFRQQRRKEGLGDIVGMTHYRRV</sequence>
<dbReference type="GeneID" id="18242256"/>
<dbReference type="OrthoDB" id="445556at2759"/>
<proteinExistence type="predicted"/>
<evidence type="ECO:0000256" key="1">
    <source>
        <dbReference type="ARBA" id="ARBA00023186"/>
    </source>
</evidence>
<dbReference type="PANTHER" id="PTHR44145:SF3">
    <property type="entry name" value="DNAJ HOMOLOG SUBFAMILY A MEMBER 3, MITOCHONDRIAL"/>
    <property type="match status" value="1"/>
</dbReference>
<dbReference type="SMART" id="SM00271">
    <property type="entry name" value="DnaJ"/>
    <property type="match status" value="1"/>
</dbReference>
<dbReference type="InterPro" id="IPR051938">
    <property type="entry name" value="Apopto_cytoskel_mod"/>
</dbReference>
<accession>F4NSE1</accession>
<dbReference type="InterPro" id="IPR036869">
    <property type="entry name" value="J_dom_sf"/>
</dbReference>
<feature type="transmembrane region" description="Helical" evidence="2">
    <location>
        <begin position="124"/>
        <end position="142"/>
    </location>
</feature>
<dbReference type="RefSeq" id="XP_006676094.1">
    <property type="nucleotide sequence ID" value="XM_006676031.1"/>
</dbReference>
<evidence type="ECO:0000313" key="4">
    <source>
        <dbReference type="EMBL" id="EGF83416.1"/>
    </source>
</evidence>
<keyword evidence="2" id="KW-0812">Transmembrane</keyword>
<gene>
    <name evidence="4" type="ORF">BATDEDRAFT_85901</name>
</gene>
<dbReference type="Proteomes" id="UP000007241">
    <property type="component" value="Unassembled WGS sequence"/>
</dbReference>
<dbReference type="PANTHER" id="PTHR44145">
    <property type="entry name" value="DNAJ HOMOLOG SUBFAMILY A MEMBER 3, MITOCHONDRIAL"/>
    <property type="match status" value="1"/>
</dbReference>
<dbReference type="Gene3D" id="1.10.287.110">
    <property type="entry name" value="DnaJ domain"/>
    <property type="match status" value="1"/>
</dbReference>
<dbReference type="EMBL" id="GL882879">
    <property type="protein sequence ID" value="EGF83416.1"/>
    <property type="molecule type" value="Genomic_DNA"/>
</dbReference>
<keyword evidence="2" id="KW-1133">Transmembrane helix</keyword>